<evidence type="ECO:0000259" key="17">
    <source>
        <dbReference type="Pfam" id="PF02706"/>
    </source>
</evidence>
<feature type="domain" description="Polysaccharide chain length determinant N-terminal" evidence="17">
    <location>
        <begin position="15"/>
        <end position="99"/>
    </location>
</feature>
<keyword evidence="11" id="KW-0067">ATP-binding</keyword>
<evidence type="ECO:0000256" key="7">
    <source>
        <dbReference type="ARBA" id="ARBA00022679"/>
    </source>
</evidence>
<evidence type="ECO:0000256" key="6">
    <source>
        <dbReference type="ARBA" id="ARBA00022519"/>
    </source>
</evidence>
<dbReference type="InterPro" id="IPR050445">
    <property type="entry name" value="Bact_polysacc_biosynth/exp"/>
</dbReference>
<dbReference type="HOGENOM" id="CLU_009912_2_1_0"/>
<keyword evidence="14" id="KW-0829">Tyrosine-protein kinase</keyword>
<keyword evidence="21" id="KW-1185">Reference proteome</keyword>
<keyword evidence="8 16" id="KW-0812">Transmembrane</keyword>
<dbReference type="EC" id="2.7.10.2" evidence="4"/>
<evidence type="ECO:0000259" key="19">
    <source>
        <dbReference type="Pfam" id="PF13807"/>
    </source>
</evidence>
<evidence type="ECO:0000259" key="18">
    <source>
        <dbReference type="Pfam" id="PF13614"/>
    </source>
</evidence>
<keyword evidence="10 20" id="KW-0418">Kinase</keyword>
<evidence type="ECO:0000256" key="16">
    <source>
        <dbReference type="SAM" id="Phobius"/>
    </source>
</evidence>
<dbReference type="InterPro" id="IPR032807">
    <property type="entry name" value="GNVR"/>
</dbReference>
<feature type="domain" description="AAA" evidence="18">
    <location>
        <begin position="551"/>
        <end position="685"/>
    </location>
</feature>
<keyword evidence="5" id="KW-1003">Cell membrane</keyword>
<dbReference type="GO" id="GO:0005524">
    <property type="term" value="F:ATP binding"/>
    <property type="evidence" value="ECO:0007669"/>
    <property type="project" value="UniProtKB-KW"/>
</dbReference>
<dbReference type="PANTHER" id="PTHR32309">
    <property type="entry name" value="TYROSINE-PROTEIN KINASE"/>
    <property type="match status" value="1"/>
</dbReference>
<dbReference type="Gene3D" id="3.40.50.300">
    <property type="entry name" value="P-loop containing nucleotide triphosphate hydrolases"/>
    <property type="match status" value="1"/>
</dbReference>
<keyword evidence="7 20" id="KW-0808">Transferase</keyword>
<reference evidence="20 21" key="1">
    <citation type="journal article" date="2010" name="Proc. Natl. Acad. Sci. U.S.A.">
        <title>A Nitrospira metagenome illuminates the physiology and evolution of globally important nitrite-oxidizing bacteria.</title>
        <authorList>
            <person name="Lucker S."/>
            <person name="Wagner M."/>
            <person name="Maixner F."/>
            <person name="Pelletier E."/>
            <person name="Koch H."/>
            <person name="Vacherie B."/>
            <person name="Rattei T."/>
            <person name="Sinninghe Damste J."/>
            <person name="Spieck E."/>
            <person name="Le Paslier D."/>
            <person name="Daims H."/>
        </authorList>
    </citation>
    <scope>NUCLEOTIDE SEQUENCE [LARGE SCALE GENOMIC DNA]</scope>
</reference>
<dbReference type="EMBL" id="FP929003">
    <property type="protein sequence ID" value="CBK42417.1"/>
    <property type="molecule type" value="Genomic_DNA"/>
</dbReference>
<evidence type="ECO:0000256" key="5">
    <source>
        <dbReference type="ARBA" id="ARBA00022475"/>
    </source>
</evidence>
<dbReference type="InterPro" id="IPR005702">
    <property type="entry name" value="Wzc-like_C"/>
</dbReference>
<evidence type="ECO:0000256" key="10">
    <source>
        <dbReference type="ARBA" id="ARBA00022777"/>
    </source>
</evidence>
<dbReference type="SUPFAM" id="SSF52540">
    <property type="entry name" value="P-loop containing nucleoside triphosphate hydrolases"/>
    <property type="match status" value="1"/>
</dbReference>
<organism evidence="20 21">
    <name type="scientific">Nitrospira defluvii</name>
    <dbReference type="NCBI Taxonomy" id="330214"/>
    <lineage>
        <taxon>Bacteria</taxon>
        <taxon>Pseudomonadati</taxon>
        <taxon>Nitrospirota</taxon>
        <taxon>Nitrospiria</taxon>
        <taxon>Nitrospirales</taxon>
        <taxon>Nitrospiraceae</taxon>
        <taxon>Nitrospira</taxon>
    </lineage>
</organism>
<dbReference type="AlphaFoldDB" id="D8PGN0"/>
<dbReference type="PANTHER" id="PTHR32309:SF13">
    <property type="entry name" value="FERRIC ENTEROBACTIN TRANSPORT PROTEIN FEPE"/>
    <property type="match status" value="1"/>
</dbReference>
<proteinExistence type="inferred from homology"/>
<dbReference type="STRING" id="330214.NIDE2711"/>
<evidence type="ECO:0000256" key="15">
    <source>
        <dbReference type="ARBA" id="ARBA00051245"/>
    </source>
</evidence>
<dbReference type="eggNOG" id="COG0489">
    <property type="taxonomic scope" value="Bacteria"/>
</dbReference>
<dbReference type="NCBIfam" id="TIGR01007">
    <property type="entry name" value="eps_fam"/>
    <property type="match status" value="1"/>
</dbReference>
<dbReference type="InterPro" id="IPR025669">
    <property type="entry name" value="AAA_dom"/>
</dbReference>
<dbReference type="Proteomes" id="UP000001660">
    <property type="component" value="Chromosome"/>
</dbReference>
<evidence type="ECO:0000313" key="20">
    <source>
        <dbReference type="EMBL" id="CBK42417.1"/>
    </source>
</evidence>
<keyword evidence="9" id="KW-0547">Nucleotide-binding</keyword>
<dbReference type="Pfam" id="PF13807">
    <property type="entry name" value="GNVR"/>
    <property type="match status" value="1"/>
</dbReference>
<dbReference type="Pfam" id="PF02706">
    <property type="entry name" value="Wzz"/>
    <property type="match status" value="1"/>
</dbReference>
<feature type="domain" description="Tyrosine-protein kinase G-rich" evidence="19">
    <location>
        <begin position="398"/>
        <end position="469"/>
    </location>
</feature>
<comment type="similarity">
    <text evidence="2">Belongs to the CpsD/CapB family.</text>
</comment>
<evidence type="ECO:0000256" key="9">
    <source>
        <dbReference type="ARBA" id="ARBA00022741"/>
    </source>
</evidence>
<keyword evidence="12 16" id="KW-1133">Transmembrane helix</keyword>
<evidence type="ECO:0000256" key="8">
    <source>
        <dbReference type="ARBA" id="ARBA00022692"/>
    </source>
</evidence>
<dbReference type="GO" id="GO:0004715">
    <property type="term" value="F:non-membrane spanning protein tyrosine kinase activity"/>
    <property type="evidence" value="ECO:0007669"/>
    <property type="project" value="UniProtKB-EC"/>
</dbReference>
<dbReference type="Pfam" id="PF13614">
    <property type="entry name" value="AAA_31"/>
    <property type="match status" value="1"/>
</dbReference>
<evidence type="ECO:0000256" key="4">
    <source>
        <dbReference type="ARBA" id="ARBA00011903"/>
    </source>
</evidence>
<evidence type="ECO:0000256" key="14">
    <source>
        <dbReference type="ARBA" id="ARBA00023137"/>
    </source>
</evidence>
<evidence type="ECO:0000256" key="12">
    <source>
        <dbReference type="ARBA" id="ARBA00022989"/>
    </source>
</evidence>
<protein>
    <recommendedName>
        <fullName evidence="4">non-specific protein-tyrosine kinase</fullName>
        <ecNumber evidence="4">2.7.10.2</ecNumber>
    </recommendedName>
</protein>
<name>D8PGN0_9BACT</name>
<dbReference type="GO" id="GO:0005886">
    <property type="term" value="C:plasma membrane"/>
    <property type="evidence" value="ECO:0007669"/>
    <property type="project" value="UniProtKB-SubCell"/>
</dbReference>
<dbReference type="eggNOG" id="COG3206">
    <property type="taxonomic scope" value="Bacteria"/>
</dbReference>
<gene>
    <name evidence="20" type="ORF">NIDE2711</name>
</gene>
<accession>D8PGN0</accession>
<comment type="catalytic activity">
    <reaction evidence="15">
        <text>L-tyrosyl-[protein] + ATP = O-phospho-L-tyrosyl-[protein] + ADP + H(+)</text>
        <dbReference type="Rhea" id="RHEA:10596"/>
        <dbReference type="Rhea" id="RHEA-COMP:10136"/>
        <dbReference type="Rhea" id="RHEA-COMP:20101"/>
        <dbReference type="ChEBI" id="CHEBI:15378"/>
        <dbReference type="ChEBI" id="CHEBI:30616"/>
        <dbReference type="ChEBI" id="CHEBI:46858"/>
        <dbReference type="ChEBI" id="CHEBI:61978"/>
        <dbReference type="ChEBI" id="CHEBI:456216"/>
        <dbReference type="EC" id="2.7.10.2"/>
    </reaction>
</comment>
<dbReference type="CDD" id="cd05387">
    <property type="entry name" value="BY-kinase"/>
    <property type="match status" value="1"/>
</dbReference>
<evidence type="ECO:0000256" key="11">
    <source>
        <dbReference type="ARBA" id="ARBA00022840"/>
    </source>
</evidence>
<keyword evidence="6" id="KW-0997">Cell inner membrane</keyword>
<evidence type="ECO:0000256" key="3">
    <source>
        <dbReference type="ARBA" id="ARBA00008883"/>
    </source>
</evidence>
<evidence type="ECO:0000256" key="13">
    <source>
        <dbReference type="ARBA" id="ARBA00023136"/>
    </source>
</evidence>
<comment type="subcellular location">
    <subcellularLocation>
        <location evidence="1">Cell inner membrane</location>
        <topology evidence="1">Multi-pass membrane protein</topology>
    </subcellularLocation>
</comment>
<feature type="transmembrane region" description="Helical" evidence="16">
    <location>
        <begin position="27"/>
        <end position="46"/>
    </location>
</feature>
<evidence type="ECO:0000256" key="1">
    <source>
        <dbReference type="ARBA" id="ARBA00004429"/>
    </source>
</evidence>
<dbReference type="InterPro" id="IPR027417">
    <property type="entry name" value="P-loop_NTPase"/>
</dbReference>
<dbReference type="InterPro" id="IPR003856">
    <property type="entry name" value="LPS_length_determ_N"/>
</dbReference>
<dbReference type="KEGG" id="nde:NIDE2711"/>
<evidence type="ECO:0000256" key="2">
    <source>
        <dbReference type="ARBA" id="ARBA00007316"/>
    </source>
</evidence>
<keyword evidence="13 16" id="KW-0472">Membrane</keyword>
<sequence>MNAKAVMSDESEHTLSEYATACWRHRWLIVLVVGCFGIGAAVWSFLQVPVFQAKATVVIDNPTPGGLDKDKSFYPDNSPEYFQTHFELMKSHFVLQRTARLLDLAERPEYQPKPSAIKQFLKSLLPDSVLAFVKPVKKEAVDSVDDAEEALIKQFAQDIEIMPIRGARLAHVTANAIDPELAAQIANTLVSVYIERNQELSTNSKEQAAQWFTGHLEELRQKVQNSQQALYLFRAKHGLLTGEERKTVAAHTLAELNSQLVKTEMAKAEAHSRFLQIRAVLNPQGAGTAGVDWSKLDSQIQVLNSPLIQTLRAQEITVSAQVAELSEKYGALHPKLAHMKAELQDLRQRIQQEVQKIYDSVKHQYDMALAQDKAVKEAITRYSSDKIRLEQNEIEHSMLERDAETSQHLYDVFLKATKETDLSSGLRANNVYLADPAAPSSVPSKPRTKLNIMLGLLAGLMSGVGLAIFVEGRSKKLMAPADVERYLPNVSLLGVVPLLSKSAAQEKALAPPNALTPVAESFRIIRTSLLLSNPDMLPSRILITSPGENEGKTTLAVNLAMAMAQLEDTLVVLIDVDFRNQHIHPLYDVGSPEQPPKGLGHLLRGEAGLDEVVHQTFVKNLSVIPHGGRPANPTELLHSKSMAQLLKWGATNRYHIILDCPPVLPIADAAVLASKVDGVLLVVSAGETTRDACHLAVQRIKQAGGRLLGVVMQKAPVAESSYYYGAYQQQR</sequence>
<evidence type="ECO:0000313" key="21">
    <source>
        <dbReference type="Proteomes" id="UP000001660"/>
    </source>
</evidence>
<comment type="similarity">
    <text evidence="3">Belongs to the etk/wzc family.</text>
</comment>